<dbReference type="EMBL" id="VSRR010000349">
    <property type="protein sequence ID" value="MPC14401.1"/>
    <property type="molecule type" value="Genomic_DNA"/>
</dbReference>
<protein>
    <submittedName>
        <fullName evidence="1">Uncharacterized protein</fullName>
    </submittedName>
</protein>
<reference evidence="1 2" key="1">
    <citation type="submission" date="2019-05" db="EMBL/GenBank/DDBJ databases">
        <title>Another draft genome of Portunus trituberculatus and its Hox gene families provides insights of decapod evolution.</title>
        <authorList>
            <person name="Jeong J.-H."/>
            <person name="Song I."/>
            <person name="Kim S."/>
            <person name="Choi T."/>
            <person name="Kim D."/>
            <person name="Ryu S."/>
            <person name="Kim W."/>
        </authorList>
    </citation>
    <scope>NUCLEOTIDE SEQUENCE [LARGE SCALE GENOMIC DNA]</scope>
    <source>
        <tissue evidence="1">Muscle</tissue>
    </source>
</reference>
<gene>
    <name evidence="1" type="ORF">E2C01_007166</name>
</gene>
<evidence type="ECO:0000313" key="2">
    <source>
        <dbReference type="Proteomes" id="UP000324222"/>
    </source>
</evidence>
<keyword evidence="2" id="KW-1185">Reference proteome</keyword>
<dbReference type="AlphaFoldDB" id="A0A5B7CZS0"/>
<evidence type="ECO:0000313" key="1">
    <source>
        <dbReference type="EMBL" id="MPC14401.1"/>
    </source>
</evidence>
<name>A0A5B7CZS0_PORTR</name>
<sequence>MLDVPQLVPQSLLGNIDNLISDPKDMAHIFVTSFASVYTTSSGLPQFPHQIHDGSFQQIHFTVNDILEILNNMDISSAMGPDLYTQQC</sequence>
<proteinExistence type="predicted"/>
<dbReference type="Proteomes" id="UP000324222">
    <property type="component" value="Unassembled WGS sequence"/>
</dbReference>
<accession>A0A5B7CZS0</accession>
<comment type="caution">
    <text evidence="1">The sequence shown here is derived from an EMBL/GenBank/DDBJ whole genome shotgun (WGS) entry which is preliminary data.</text>
</comment>
<organism evidence="1 2">
    <name type="scientific">Portunus trituberculatus</name>
    <name type="common">Swimming crab</name>
    <name type="synonym">Neptunus trituberculatus</name>
    <dbReference type="NCBI Taxonomy" id="210409"/>
    <lineage>
        <taxon>Eukaryota</taxon>
        <taxon>Metazoa</taxon>
        <taxon>Ecdysozoa</taxon>
        <taxon>Arthropoda</taxon>
        <taxon>Crustacea</taxon>
        <taxon>Multicrustacea</taxon>
        <taxon>Malacostraca</taxon>
        <taxon>Eumalacostraca</taxon>
        <taxon>Eucarida</taxon>
        <taxon>Decapoda</taxon>
        <taxon>Pleocyemata</taxon>
        <taxon>Brachyura</taxon>
        <taxon>Eubrachyura</taxon>
        <taxon>Portunoidea</taxon>
        <taxon>Portunidae</taxon>
        <taxon>Portuninae</taxon>
        <taxon>Portunus</taxon>
    </lineage>
</organism>